<dbReference type="InterPro" id="IPR000490">
    <property type="entry name" value="Glyco_hydro_17"/>
</dbReference>
<evidence type="ECO:0000256" key="1">
    <source>
        <dbReference type="ARBA" id="ARBA00008773"/>
    </source>
</evidence>
<dbReference type="OrthoDB" id="941679at2759"/>
<organism evidence="6 7">
    <name type="scientific">Paspalum vaginatum</name>
    <name type="common">seashore paspalum</name>
    <dbReference type="NCBI Taxonomy" id="158149"/>
    <lineage>
        <taxon>Eukaryota</taxon>
        <taxon>Viridiplantae</taxon>
        <taxon>Streptophyta</taxon>
        <taxon>Embryophyta</taxon>
        <taxon>Tracheophyta</taxon>
        <taxon>Spermatophyta</taxon>
        <taxon>Magnoliopsida</taxon>
        <taxon>Liliopsida</taxon>
        <taxon>Poales</taxon>
        <taxon>Poaceae</taxon>
        <taxon>PACMAD clade</taxon>
        <taxon>Panicoideae</taxon>
        <taxon>Andropogonodae</taxon>
        <taxon>Paspaleae</taxon>
        <taxon>Paspalinae</taxon>
        <taxon>Paspalum</taxon>
    </lineage>
</organism>
<dbReference type="EMBL" id="MU629620">
    <property type="protein sequence ID" value="KAJ1255882.1"/>
    <property type="molecule type" value="Genomic_DNA"/>
</dbReference>
<dbReference type="Pfam" id="PF00332">
    <property type="entry name" value="Glyco_hydro_17"/>
    <property type="match status" value="2"/>
</dbReference>
<dbReference type="AlphaFoldDB" id="A0A9W8CFJ5"/>
<dbReference type="SUPFAM" id="SSF51445">
    <property type="entry name" value="(Trans)glycosidases"/>
    <property type="match status" value="1"/>
</dbReference>
<evidence type="ECO:0000313" key="7">
    <source>
        <dbReference type="Proteomes" id="UP001164776"/>
    </source>
</evidence>
<proteinExistence type="inferred from homology"/>
<evidence type="ECO:0000256" key="5">
    <source>
        <dbReference type="RuleBase" id="RU004336"/>
    </source>
</evidence>
<gene>
    <name evidence="6" type="ORF">BS78_K140100</name>
</gene>
<evidence type="ECO:0000256" key="2">
    <source>
        <dbReference type="ARBA" id="ARBA00022801"/>
    </source>
</evidence>
<keyword evidence="7" id="KW-1185">Reference proteome</keyword>
<evidence type="ECO:0008006" key="8">
    <source>
        <dbReference type="Google" id="ProtNLM"/>
    </source>
</evidence>
<reference evidence="6 7" key="1">
    <citation type="submission" date="2022-10" db="EMBL/GenBank/DDBJ databases">
        <title>WGS assembly of Paspalum vaginatum 540-79.</title>
        <authorList>
            <person name="Sun G."/>
            <person name="Wase N."/>
            <person name="Shu S."/>
            <person name="Jenkins J."/>
            <person name="Zhou B."/>
            <person name="Torres-Rodriguez J."/>
            <person name="Chen C."/>
            <person name="Sandor L."/>
            <person name="Plott C."/>
            <person name="Yoshinga Y."/>
            <person name="Daum C."/>
            <person name="Qi P."/>
            <person name="Barry K."/>
            <person name="Lipzen A."/>
            <person name="Berry L."/>
            <person name="Pedersen C."/>
            <person name="Gottilla T."/>
            <person name="Foltz A."/>
            <person name="Yu H."/>
            <person name="O'Malley R."/>
            <person name="Zhang C."/>
            <person name="Devos K."/>
            <person name="Sigmon B."/>
            <person name="Yu B."/>
            <person name="Obata T."/>
            <person name="Schmutz J."/>
            <person name="Schnable J."/>
        </authorList>
    </citation>
    <scope>NUCLEOTIDE SEQUENCE [LARGE SCALE GENOMIC DNA]</scope>
    <source>
        <strain evidence="7">cv. 540-79</strain>
    </source>
</reference>
<comment type="caution">
    <text evidence="6">The sequence shown here is derived from an EMBL/GenBank/DDBJ whole genome shotgun (WGS) entry which is preliminary data.</text>
</comment>
<dbReference type="Proteomes" id="UP001164776">
    <property type="component" value="Unassembled WGS sequence"/>
</dbReference>
<evidence type="ECO:0000256" key="3">
    <source>
        <dbReference type="ARBA" id="ARBA00023295"/>
    </source>
</evidence>
<sequence>MFSSFDHVRYVSKCVHGVCYGDVGDNLPSPAEAVQLCTSRNIRATPIYRPNHAILAALRGSGIGLGLILDVGGVDAVRDLASSAAAATAWVRDNVQAYYPAVLIRYVAVGNEVSLGDAGHVLAALAAAGLSSSIRVSTSVRFDVVAYSYPPSRADNPRDISLAYATFQPGASAVRDTGSGLVYTNLFHAMVDALYAALERARAPGVRVVVSETGWPSGGGFAATVGNARRYNQDVIDNVYRGTPRRPGVLETYNPKPGDPTEKNFGLFYPDMQPVYPINFPN</sequence>
<dbReference type="GO" id="GO:0004553">
    <property type="term" value="F:hydrolase activity, hydrolyzing O-glycosyl compounds"/>
    <property type="evidence" value="ECO:0007669"/>
    <property type="project" value="InterPro"/>
</dbReference>
<keyword evidence="3 5" id="KW-0326">Glycosidase</keyword>
<dbReference type="InterPro" id="IPR017853">
    <property type="entry name" value="GH"/>
</dbReference>
<dbReference type="PROSITE" id="PS00587">
    <property type="entry name" value="GLYCOSYL_HYDROL_F17"/>
    <property type="match status" value="1"/>
</dbReference>
<dbReference type="GO" id="GO:0005975">
    <property type="term" value="P:carbohydrate metabolic process"/>
    <property type="evidence" value="ECO:0007669"/>
    <property type="project" value="InterPro"/>
</dbReference>
<dbReference type="PANTHER" id="PTHR32227">
    <property type="entry name" value="GLUCAN ENDO-1,3-BETA-GLUCOSIDASE BG1-RELATED-RELATED"/>
    <property type="match status" value="1"/>
</dbReference>
<evidence type="ECO:0000256" key="4">
    <source>
        <dbReference type="RuleBase" id="RU004335"/>
    </source>
</evidence>
<keyword evidence="2 5" id="KW-0378">Hydrolase</keyword>
<name>A0A9W8CFJ5_9POAL</name>
<dbReference type="Gene3D" id="3.20.20.80">
    <property type="entry name" value="Glycosidases"/>
    <property type="match status" value="2"/>
</dbReference>
<accession>A0A9W8CFJ5</accession>
<evidence type="ECO:0000313" key="6">
    <source>
        <dbReference type="EMBL" id="KAJ1255882.1"/>
    </source>
</evidence>
<comment type="similarity">
    <text evidence="1 4">Belongs to the glycosyl hydrolase 17 family.</text>
</comment>
<dbReference type="InterPro" id="IPR044965">
    <property type="entry name" value="Glyco_hydro_17_plant"/>
</dbReference>
<protein>
    <recommendedName>
        <fullName evidence="8">Glucan endo-1,3-beta-D-glucosidase</fullName>
    </recommendedName>
</protein>